<gene>
    <name evidence="2" type="ORF">FOL47_002441</name>
</gene>
<proteinExistence type="predicted"/>
<keyword evidence="3" id="KW-1185">Reference proteome</keyword>
<dbReference type="EMBL" id="JAAPAO010001674">
    <property type="protein sequence ID" value="KAF4649074.1"/>
    <property type="molecule type" value="Genomic_DNA"/>
</dbReference>
<name>A0A7J6KQ85_PERCH</name>
<feature type="region of interest" description="Disordered" evidence="1">
    <location>
        <begin position="64"/>
        <end position="133"/>
    </location>
</feature>
<organism evidence="2 3">
    <name type="scientific">Perkinsus chesapeaki</name>
    <name type="common">Clam parasite</name>
    <name type="synonym">Perkinsus andrewsi</name>
    <dbReference type="NCBI Taxonomy" id="330153"/>
    <lineage>
        <taxon>Eukaryota</taxon>
        <taxon>Sar</taxon>
        <taxon>Alveolata</taxon>
        <taxon>Perkinsozoa</taxon>
        <taxon>Perkinsea</taxon>
        <taxon>Perkinsida</taxon>
        <taxon>Perkinsidae</taxon>
        <taxon>Perkinsus</taxon>
    </lineage>
</organism>
<evidence type="ECO:0000256" key="1">
    <source>
        <dbReference type="SAM" id="MobiDB-lite"/>
    </source>
</evidence>
<dbReference type="AlphaFoldDB" id="A0A7J6KQ85"/>
<dbReference type="Proteomes" id="UP000591131">
    <property type="component" value="Unassembled WGS sequence"/>
</dbReference>
<dbReference type="OrthoDB" id="10389652at2759"/>
<accession>A0A7J6KQ85</accession>
<protein>
    <submittedName>
        <fullName evidence="2">Uncharacterized protein</fullName>
    </submittedName>
</protein>
<evidence type="ECO:0000313" key="3">
    <source>
        <dbReference type="Proteomes" id="UP000591131"/>
    </source>
</evidence>
<reference evidence="2 3" key="1">
    <citation type="submission" date="2020-04" db="EMBL/GenBank/DDBJ databases">
        <title>Perkinsus chesapeaki whole genome sequence.</title>
        <authorList>
            <person name="Bogema D.R."/>
        </authorList>
    </citation>
    <scope>NUCLEOTIDE SEQUENCE [LARGE SCALE GENOMIC DNA]</scope>
    <source>
        <strain evidence="2">ATCC PRA-425</strain>
    </source>
</reference>
<sequence>MRFKYRVITSSTHASTLEKASDPSVRLLNVANDRIVLAQNDESPEVIDEDNDSAYSVGFTISSHSVSSASVRNGPDPEEGELQEHLQAELEPAGAPENPDPARPVRRRHAPIRFIPGGNPRETSFDSEGYPKE</sequence>
<evidence type="ECO:0000313" key="2">
    <source>
        <dbReference type="EMBL" id="KAF4649074.1"/>
    </source>
</evidence>
<comment type="caution">
    <text evidence="2">The sequence shown here is derived from an EMBL/GenBank/DDBJ whole genome shotgun (WGS) entry which is preliminary data.</text>
</comment>